<evidence type="ECO:0000256" key="1">
    <source>
        <dbReference type="ARBA" id="ARBA00000085"/>
    </source>
</evidence>
<dbReference type="InterPro" id="IPR050351">
    <property type="entry name" value="BphY/WalK/GraS-like"/>
</dbReference>
<protein>
    <recommendedName>
        <fullName evidence="2">histidine kinase</fullName>
        <ecNumber evidence="2">2.7.13.3</ecNumber>
    </recommendedName>
</protein>
<proteinExistence type="predicted"/>
<comment type="catalytic activity">
    <reaction evidence="1">
        <text>ATP + protein L-histidine = ADP + protein N-phospho-L-histidine.</text>
        <dbReference type="EC" id="2.7.13.3"/>
    </reaction>
</comment>
<dbReference type="PANTHER" id="PTHR45453">
    <property type="entry name" value="PHOSPHATE REGULON SENSOR PROTEIN PHOR"/>
    <property type="match status" value="1"/>
</dbReference>
<dbReference type="InterPro" id="IPR036890">
    <property type="entry name" value="HATPase_C_sf"/>
</dbReference>
<reference evidence="6 7" key="1">
    <citation type="submission" date="2019-06" db="EMBL/GenBank/DDBJ databases">
        <title>Whole genome sequencing of XDR Enterobacter.</title>
        <authorList>
            <person name="Gnana Soundari P."/>
            <person name="Vijayakumar R."/>
            <person name="Krishnan P."/>
        </authorList>
    </citation>
    <scope>NUCLEOTIDE SEQUENCE [LARGE SCALE GENOMIC DNA]</scope>
    <source>
        <strain evidence="6 7">C126</strain>
    </source>
</reference>
<dbReference type="Gene3D" id="3.30.565.10">
    <property type="entry name" value="Histidine kinase-like ATPase, C-terminal domain"/>
    <property type="match status" value="1"/>
</dbReference>
<feature type="domain" description="Histidine kinase/HSP90-like ATPase" evidence="5">
    <location>
        <begin position="4"/>
        <end position="87"/>
    </location>
</feature>
<keyword evidence="4" id="KW-0418">Kinase</keyword>
<dbReference type="PANTHER" id="PTHR45453:SF3">
    <property type="entry name" value="HISTIDINE KINASE"/>
    <property type="match status" value="1"/>
</dbReference>
<keyword evidence="3" id="KW-0808">Transferase</keyword>
<dbReference type="Pfam" id="PF02518">
    <property type="entry name" value="HATPase_c"/>
    <property type="match status" value="1"/>
</dbReference>
<evidence type="ECO:0000313" key="6">
    <source>
        <dbReference type="EMBL" id="QDE47270.1"/>
    </source>
</evidence>
<sequence>MRLMERVLDNLMNNAMRYSETTLRIGLDLQEAGRFCVWKTMAPALSRRSVKSFEPFVRLDPSRDRATGGCGLGLAIVRSIAGRWAVRFAAKRASWVGPGSSLAGRSITTFPSRTCLT</sequence>
<evidence type="ECO:0000259" key="5">
    <source>
        <dbReference type="Pfam" id="PF02518"/>
    </source>
</evidence>
<dbReference type="EMBL" id="CP041054">
    <property type="protein sequence ID" value="QDE47270.1"/>
    <property type="molecule type" value="Genomic_DNA"/>
</dbReference>
<evidence type="ECO:0000256" key="4">
    <source>
        <dbReference type="ARBA" id="ARBA00022777"/>
    </source>
</evidence>
<name>A0A4Y5ZNI5_9ENTR</name>
<dbReference type="GO" id="GO:0004721">
    <property type="term" value="F:phosphoprotein phosphatase activity"/>
    <property type="evidence" value="ECO:0007669"/>
    <property type="project" value="TreeGrafter"/>
</dbReference>
<dbReference type="GO" id="GO:0000155">
    <property type="term" value="F:phosphorelay sensor kinase activity"/>
    <property type="evidence" value="ECO:0007669"/>
    <property type="project" value="TreeGrafter"/>
</dbReference>
<evidence type="ECO:0000256" key="2">
    <source>
        <dbReference type="ARBA" id="ARBA00012438"/>
    </source>
</evidence>
<accession>A0A4Y5ZNI5</accession>
<dbReference type="AlphaFoldDB" id="A0A4Y5ZNI5"/>
<dbReference type="InterPro" id="IPR003594">
    <property type="entry name" value="HATPase_dom"/>
</dbReference>
<evidence type="ECO:0000313" key="7">
    <source>
        <dbReference type="Proteomes" id="UP000318237"/>
    </source>
</evidence>
<dbReference type="GO" id="GO:0005886">
    <property type="term" value="C:plasma membrane"/>
    <property type="evidence" value="ECO:0007669"/>
    <property type="project" value="TreeGrafter"/>
</dbReference>
<evidence type="ECO:0000256" key="3">
    <source>
        <dbReference type="ARBA" id="ARBA00022679"/>
    </source>
</evidence>
<organism evidence="6 7">
    <name type="scientific">Enterobacter hormaechei</name>
    <dbReference type="NCBI Taxonomy" id="158836"/>
    <lineage>
        <taxon>Bacteria</taxon>
        <taxon>Pseudomonadati</taxon>
        <taxon>Pseudomonadota</taxon>
        <taxon>Gammaproteobacteria</taxon>
        <taxon>Enterobacterales</taxon>
        <taxon>Enterobacteriaceae</taxon>
        <taxon>Enterobacter</taxon>
        <taxon>Enterobacter cloacae complex</taxon>
    </lineage>
</organism>
<dbReference type="EC" id="2.7.13.3" evidence="2"/>
<dbReference type="Proteomes" id="UP000318237">
    <property type="component" value="Chromosome"/>
</dbReference>
<dbReference type="SUPFAM" id="SSF55874">
    <property type="entry name" value="ATPase domain of HSP90 chaperone/DNA topoisomerase II/histidine kinase"/>
    <property type="match status" value="1"/>
</dbReference>
<gene>
    <name evidence="6" type="ORF">EIN43_05955</name>
</gene>
<dbReference type="GO" id="GO:0016036">
    <property type="term" value="P:cellular response to phosphate starvation"/>
    <property type="evidence" value="ECO:0007669"/>
    <property type="project" value="TreeGrafter"/>
</dbReference>